<dbReference type="Proteomes" id="UP000434957">
    <property type="component" value="Unassembled WGS sequence"/>
</dbReference>
<evidence type="ECO:0000313" key="7">
    <source>
        <dbReference type="Proteomes" id="UP000435112"/>
    </source>
</evidence>
<feature type="signal peptide" evidence="1">
    <location>
        <begin position="1"/>
        <end position="16"/>
    </location>
</feature>
<name>A0A6A3J9I6_9STRA</name>
<evidence type="ECO:0000313" key="6">
    <source>
        <dbReference type="Proteomes" id="UP000434957"/>
    </source>
</evidence>
<dbReference type="EMBL" id="QXFT01000149">
    <property type="protein sequence ID" value="KAE9353039.1"/>
    <property type="molecule type" value="Genomic_DNA"/>
</dbReference>
<dbReference type="EMBL" id="QXFU01002232">
    <property type="protein sequence ID" value="KAE8988563.1"/>
    <property type="molecule type" value="Genomic_DNA"/>
</dbReference>
<evidence type="ECO:0000313" key="2">
    <source>
        <dbReference type="EMBL" id="KAE8988563.1"/>
    </source>
</evidence>
<organism evidence="3 5">
    <name type="scientific">Phytophthora rubi</name>
    <dbReference type="NCBI Taxonomy" id="129364"/>
    <lineage>
        <taxon>Eukaryota</taxon>
        <taxon>Sar</taxon>
        <taxon>Stramenopiles</taxon>
        <taxon>Oomycota</taxon>
        <taxon>Peronosporomycetes</taxon>
        <taxon>Peronosporales</taxon>
        <taxon>Peronosporaceae</taxon>
        <taxon>Phytophthora</taxon>
    </lineage>
</organism>
<feature type="chain" id="PRO_5036164531" evidence="1">
    <location>
        <begin position="17"/>
        <end position="68"/>
    </location>
</feature>
<evidence type="ECO:0000313" key="4">
    <source>
        <dbReference type="EMBL" id="KAE9353039.1"/>
    </source>
</evidence>
<keyword evidence="6" id="KW-1185">Reference proteome</keyword>
<sequence length="68" mass="7208">MFIIIVCVIFACSSIGIKELRSCADTIAHDDSQIEVVRATSQDGCTNAWLVIIAALACIAQPVLGCPE</sequence>
<keyword evidence="1" id="KW-0732">Signal</keyword>
<reference evidence="5 7" key="1">
    <citation type="submission" date="2018-09" db="EMBL/GenBank/DDBJ databases">
        <title>Genomic investigation of the strawberry pathogen Phytophthora fragariae indicates pathogenicity is determined by transcriptional variation in three key races.</title>
        <authorList>
            <person name="Adams T.M."/>
            <person name="Armitage A.D."/>
            <person name="Sobczyk M.K."/>
            <person name="Bates H.J."/>
            <person name="Dunwell J.M."/>
            <person name="Nellist C.F."/>
            <person name="Harrison R.J."/>
        </authorList>
    </citation>
    <scope>NUCLEOTIDE SEQUENCE [LARGE SCALE GENOMIC DNA]</scope>
    <source>
        <strain evidence="3 5">SCRP249</strain>
        <strain evidence="2 7">SCRP324</strain>
        <strain evidence="4 6">SCRP333</strain>
    </source>
</reference>
<evidence type="ECO:0000313" key="5">
    <source>
        <dbReference type="Proteomes" id="UP000429607"/>
    </source>
</evidence>
<accession>A0A6A3J9I6</accession>
<dbReference type="OrthoDB" id="10276142at2759"/>
<dbReference type="AlphaFoldDB" id="A0A6A3J9I6"/>
<evidence type="ECO:0000313" key="3">
    <source>
        <dbReference type="EMBL" id="KAE8991310.1"/>
    </source>
</evidence>
<gene>
    <name evidence="3" type="ORF">PR001_g21264</name>
    <name evidence="2" type="ORF">PR002_g21729</name>
    <name evidence="4" type="ORF">PR003_g4079</name>
</gene>
<dbReference type="Proteomes" id="UP000429607">
    <property type="component" value="Unassembled WGS sequence"/>
</dbReference>
<dbReference type="Proteomes" id="UP000435112">
    <property type="component" value="Unassembled WGS sequence"/>
</dbReference>
<dbReference type="EMBL" id="QXFV01002198">
    <property type="protein sequence ID" value="KAE8991310.1"/>
    <property type="molecule type" value="Genomic_DNA"/>
</dbReference>
<evidence type="ECO:0000256" key="1">
    <source>
        <dbReference type="SAM" id="SignalP"/>
    </source>
</evidence>
<proteinExistence type="predicted"/>
<protein>
    <submittedName>
        <fullName evidence="3">Uncharacterized protein</fullName>
    </submittedName>
</protein>
<comment type="caution">
    <text evidence="3">The sequence shown here is derived from an EMBL/GenBank/DDBJ whole genome shotgun (WGS) entry which is preliminary data.</text>
</comment>